<dbReference type="InterPro" id="IPR002104">
    <property type="entry name" value="Integrase_catalytic"/>
</dbReference>
<dbReference type="PANTHER" id="PTHR30349">
    <property type="entry name" value="PHAGE INTEGRASE-RELATED"/>
    <property type="match status" value="1"/>
</dbReference>
<sequence>MSVTEPIKDVKKIRAMIEASKETPTRNYCFVLLALHTGLRMKDLLQLKKQDVFDSDESRSFLNLSMYPNAPIYLNPQLKELIERYVSDEKLAHDDYLFQSKEAKEPISRQQASRIIKKIAKRHGITGSVNMHTLRKTYAYHAYRNGIAISLIQKRLHQRTIMTTKRYIGLDNLNTTEIKVDVRF</sequence>
<evidence type="ECO:0000256" key="1">
    <source>
        <dbReference type="ARBA" id="ARBA00023172"/>
    </source>
</evidence>
<dbReference type="InterPro" id="IPR011010">
    <property type="entry name" value="DNA_brk_join_enz"/>
</dbReference>
<dbReference type="Pfam" id="PF00589">
    <property type="entry name" value="Phage_integrase"/>
    <property type="match status" value="1"/>
</dbReference>
<dbReference type="EMBL" id="BAABDL010000085">
    <property type="protein sequence ID" value="GAA4070846.1"/>
    <property type="molecule type" value="Genomic_DNA"/>
</dbReference>
<dbReference type="InterPro" id="IPR013762">
    <property type="entry name" value="Integrase-like_cat_sf"/>
</dbReference>
<name>A0ABP7VN32_9BACI</name>
<organism evidence="3 4">
    <name type="scientific">Amphibacillus indicireducens</name>
    <dbReference type="NCBI Taxonomy" id="1076330"/>
    <lineage>
        <taxon>Bacteria</taxon>
        <taxon>Bacillati</taxon>
        <taxon>Bacillota</taxon>
        <taxon>Bacilli</taxon>
        <taxon>Bacillales</taxon>
        <taxon>Bacillaceae</taxon>
        <taxon>Amphibacillus</taxon>
    </lineage>
</organism>
<proteinExistence type="predicted"/>
<evidence type="ECO:0000259" key="2">
    <source>
        <dbReference type="PROSITE" id="PS51898"/>
    </source>
</evidence>
<dbReference type="PANTHER" id="PTHR30349:SF82">
    <property type="entry name" value="INTEGRASE_RECOMBINASE YOEC-RELATED"/>
    <property type="match status" value="1"/>
</dbReference>
<reference evidence="4" key="1">
    <citation type="journal article" date="2019" name="Int. J. Syst. Evol. Microbiol.">
        <title>The Global Catalogue of Microorganisms (GCM) 10K type strain sequencing project: providing services to taxonomists for standard genome sequencing and annotation.</title>
        <authorList>
            <consortium name="The Broad Institute Genomics Platform"/>
            <consortium name="The Broad Institute Genome Sequencing Center for Infectious Disease"/>
            <person name="Wu L."/>
            <person name="Ma J."/>
        </authorList>
    </citation>
    <scope>NUCLEOTIDE SEQUENCE [LARGE SCALE GENOMIC DNA]</scope>
    <source>
        <strain evidence="4">JCM 17250</strain>
    </source>
</reference>
<keyword evidence="4" id="KW-1185">Reference proteome</keyword>
<dbReference type="Proteomes" id="UP001501734">
    <property type="component" value="Unassembled WGS sequence"/>
</dbReference>
<keyword evidence="1" id="KW-0233">DNA recombination</keyword>
<evidence type="ECO:0000313" key="4">
    <source>
        <dbReference type="Proteomes" id="UP001501734"/>
    </source>
</evidence>
<evidence type="ECO:0000313" key="3">
    <source>
        <dbReference type="EMBL" id="GAA4070846.1"/>
    </source>
</evidence>
<protein>
    <submittedName>
        <fullName evidence="3">Tyrosine-type recombinase/integrase</fullName>
    </submittedName>
</protein>
<dbReference type="InterPro" id="IPR050090">
    <property type="entry name" value="Tyrosine_recombinase_XerCD"/>
</dbReference>
<dbReference type="PROSITE" id="PS51898">
    <property type="entry name" value="TYR_RECOMBINASE"/>
    <property type="match status" value="1"/>
</dbReference>
<feature type="domain" description="Tyr recombinase" evidence="2">
    <location>
        <begin position="1"/>
        <end position="180"/>
    </location>
</feature>
<gene>
    <name evidence="3" type="ORF">GCM10022410_15540</name>
</gene>
<dbReference type="Gene3D" id="1.10.443.10">
    <property type="entry name" value="Intergrase catalytic core"/>
    <property type="match status" value="1"/>
</dbReference>
<dbReference type="RefSeq" id="WP_344911939.1">
    <property type="nucleotide sequence ID" value="NZ_BAABDL010000085.1"/>
</dbReference>
<accession>A0ABP7VN32</accession>
<dbReference type="SUPFAM" id="SSF56349">
    <property type="entry name" value="DNA breaking-rejoining enzymes"/>
    <property type="match status" value="1"/>
</dbReference>
<comment type="caution">
    <text evidence="3">The sequence shown here is derived from an EMBL/GenBank/DDBJ whole genome shotgun (WGS) entry which is preliminary data.</text>
</comment>